<name>A0ABT3SZS3_9GAMM</name>
<dbReference type="Pfam" id="PF06980">
    <property type="entry name" value="DUF1302"/>
    <property type="match status" value="1"/>
</dbReference>
<reference evidence="2" key="1">
    <citation type="submission" date="2019-02" db="EMBL/GenBank/DDBJ databases">
        <authorList>
            <person name="Li S.-H."/>
        </authorList>
    </citation>
    <scope>NUCLEOTIDE SEQUENCE</scope>
    <source>
        <strain evidence="2">IMCC8485</strain>
    </source>
</reference>
<evidence type="ECO:0000256" key="1">
    <source>
        <dbReference type="SAM" id="SignalP"/>
    </source>
</evidence>
<organism evidence="2 3">
    <name type="scientific">Candidatus Seongchinamella marina</name>
    <dbReference type="NCBI Taxonomy" id="2518990"/>
    <lineage>
        <taxon>Bacteria</taxon>
        <taxon>Pseudomonadati</taxon>
        <taxon>Pseudomonadota</taxon>
        <taxon>Gammaproteobacteria</taxon>
        <taxon>Cellvibrionales</taxon>
        <taxon>Halieaceae</taxon>
        <taxon>Seongchinamella</taxon>
    </lineage>
</organism>
<sequence>MRITSKILSAVGTAAALASLGATTSLAQDEKWDIAGFVENATFYRDGSGISKSRNTGQYEFSKDFGEKFGLNNFRVSGTLRATYDAVYDINDDEYGDSAGGPRSFQNAGSTTAQALFGGNGDSPWGTSILGNGGAAAGNPIPPGFLFDTSGNPNEGLRVLGEDMHSPNGGVTLGVPVRPCDEDSRGCGLDDYMDFDTDDLRFPEFNDQLDFIRELYIEGSIPTGEMSEWFFRVGKQQVVWGRTDLFRVLDIINPVDFSRQNIYDELEDIRMPQWIASAEYRWGATSLFEDLNLQLVWNFDEFRPNALGQGGTPYSILDAGSFFRGMNNCWENGCTVSNFVPAGAIGLDDPGLIAADFAPGVIGIRQVNLPDGHDQGGIKLEGVYDGVGFSLNYYHFYQQLPVLRGDIPSTNAFTGEVADWSHLIAFDIDFPEVDLIGGSLDFYVDSIKSVFRIEATYTTGEEFANTLEADLYSDSDMFRWVLGIDRNTFIPFLNKNRAFLISGQIFGEHMLDHELERAPLGDVGIPNWEDNYTMTLLIKGWYKSDTISPQIIMAYDYEAEAGTFAPSVDWLINDNWRLIVGFNIKFGDGMEDQQFDDCRACNPFPPFTATPAHADPLQSGSVGLSGIQPLGRFRAGPLASASEEDEFQVTLRYRF</sequence>
<keyword evidence="3" id="KW-1185">Reference proteome</keyword>
<protein>
    <submittedName>
        <fullName evidence="2">DUF1302 family protein</fullName>
    </submittedName>
</protein>
<comment type="caution">
    <text evidence="2">The sequence shown here is derived from an EMBL/GenBank/DDBJ whole genome shotgun (WGS) entry which is preliminary data.</text>
</comment>
<dbReference type="RefSeq" id="WP_279254146.1">
    <property type="nucleotide sequence ID" value="NZ_SHNP01000008.1"/>
</dbReference>
<proteinExistence type="predicted"/>
<accession>A0ABT3SZS3</accession>
<dbReference type="EMBL" id="SHNP01000008">
    <property type="protein sequence ID" value="MCX2975507.1"/>
    <property type="molecule type" value="Genomic_DNA"/>
</dbReference>
<keyword evidence="1" id="KW-0732">Signal</keyword>
<dbReference type="Proteomes" id="UP001143307">
    <property type="component" value="Unassembled WGS sequence"/>
</dbReference>
<gene>
    <name evidence="2" type="ORF">EYC87_18150</name>
</gene>
<feature type="signal peptide" evidence="1">
    <location>
        <begin position="1"/>
        <end position="27"/>
    </location>
</feature>
<evidence type="ECO:0000313" key="3">
    <source>
        <dbReference type="Proteomes" id="UP001143307"/>
    </source>
</evidence>
<evidence type="ECO:0000313" key="2">
    <source>
        <dbReference type="EMBL" id="MCX2975507.1"/>
    </source>
</evidence>
<feature type="chain" id="PRO_5045603452" evidence="1">
    <location>
        <begin position="28"/>
        <end position="655"/>
    </location>
</feature>
<dbReference type="InterPro" id="IPR010727">
    <property type="entry name" value="DUF1302"/>
</dbReference>